<dbReference type="Proteomes" id="UP000298416">
    <property type="component" value="Unassembled WGS sequence"/>
</dbReference>
<feature type="compositionally biased region" description="Low complexity" evidence="5">
    <location>
        <begin position="39"/>
        <end position="57"/>
    </location>
</feature>
<dbReference type="SUPFAM" id="SSF50978">
    <property type="entry name" value="WD40 repeat-like"/>
    <property type="match status" value="1"/>
</dbReference>
<dbReference type="PANTHER" id="PTHR45282:SF2">
    <property type="entry name" value="OS03G0858400 PROTEIN"/>
    <property type="match status" value="1"/>
</dbReference>
<dbReference type="Pfam" id="PF17800">
    <property type="entry name" value="NPL"/>
    <property type="match status" value="1"/>
</dbReference>
<feature type="region of interest" description="Disordered" evidence="5">
    <location>
        <begin position="37"/>
        <end position="77"/>
    </location>
</feature>
<accession>A0A8X8YH18</accession>
<feature type="compositionally biased region" description="Basic residues" evidence="5">
    <location>
        <begin position="613"/>
        <end position="627"/>
    </location>
</feature>
<evidence type="ECO:0000259" key="7">
    <source>
        <dbReference type="PROSITE" id="PS50059"/>
    </source>
</evidence>
<feature type="compositionally biased region" description="Basic residues" evidence="5">
    <location>
        <begin position="58"/>
        <end position="67"/>
    </location>
</feature>
<feature type="compositionally biased region" description="Acidic residues" evidence="5">
    <location>
        <begin position="573"/>
        <end position="588"/>
    </location>
</feature>
<feature type="compositionally biased region" description="Acidic residues" evidence="5">
    <location>
        <begin position="663"/>
        <end position="673"/>
    </location>
</feature>
<reference evidence="8" key="2">
    <citation type="submission" date="2020-08" db="EMBL/GenBank/DDBJ databases">
        <title>Plant Genome Project.</title>
        <authorList>
            <person name="Zhang R.-G."/>
        </authorList>
    </citation>
    <scope>NUCLEOTIDE SEQUENCE</scope>
    <source>
        <strain evidence="8">Huo1</strain>
        <tissue evidence="8">Leaf</tissue>
    </source>
</reference>
<keyword evidence="1 3" id="KW-0853">WD repeat</keyword>
<evidence type="ECO:0000313" key="9">
    <source>
        <dbReference type="Proteomes" id="UP000298416"/>
    </source>
</evidence>
<evidence type="ECO:0000256" key="3">
    <source>
        <dbReference type="PROSITE-ProRule" id="PRU00221"/>
    </source>
</evidence>
<dbReference type="InterPro" id="IPR001179">
    <property type="entry name" value="PPIase_FKBP_dom"/>
</dbReference>
<dbReference type="InterPro" id="IPR015943">
    <property type="entry name" value="WD40/YVTN_repeat-like_dom_sf"/>
</dbReference>
<gene>
    <name evidence="8" type="ORF">SASPL_103942</name>
</gene>
<name>A0A8X8YH18_SALSN</name>
<feature type="region of interest" description="Disordered" evidence="5">
    <location>
        <begin position="819"/>
        <end position="852"/>
    </location>
</feature>
<dbReference type="GO" id="GO:0003755">
    <property type="term" value="F:peptidyl-prolyl cis-trans isomerase activity"/>
    <property type="evidence" value="ECO:0007669"/>
    <property type="project" value="UniProtKB-KW"/>
</dbReference>
<keyword evidence="4" id="KW-0697">Rotamase</keyword>
<dbReference type="InterPro" id="IPR019775">
    <property type="entry name" value="WD40_repeat_CS"/>
</dbReference>
<comment type="catalytic activity">
    <reaction evidence="4">
        <text>[protein]-peptidylproline (omega=180) = [protein]-peptidylproline (omega=0)</text>
        <dbReference type="Rhea" id="RHEA:16237"/>
        <dbReference type="Rhea" id="RHEA-COMP:10747"/>
        <dbReference type="Rhea" id="RHEA-COMP:10748"/>
        <dbReference type="ChEBI" id="CHEBI:83833"/>
        <dbReference type="ChEBI" id="CHEBI:83834"/>
        <dbReference type="EC" id="5.2.1.8"/>
    </reaction>
</comment>
<feature type="compositionally biased region" description="Basic and acidic residues" evidence="5">
    <location>
        <begin position="913"/>
        <end position="922"/>
    </location>
</feature>
<evidence type="ECO:0000256" key="6">
    <source>
        <dbReference type="SAM" id="Phobius"/>
    </source>
</evidence>
<keyword evidence="6" id="KW-0812">Transmembrane</keyword>
<dbReference type="EC" id="5.2.1.8" evidence="4"/>
<comment type="caution">
    <text evidence="8">The sequence shown here is derived from an EMBL/GenBank/DDBJ whole genome shotgun (WGS) entry which is preliminary data.</text>
</comment>
<feature type="region of interest" description="Disordered" evidence="5">
    <location>
        <begin position="543"/>
        <end position="748"/>
    </location>
</feature>
<dbReference type="InterPro" id="IPR001680">
    <property type="entry name" value="WD40_rpt"/>
</dbReference>
<feature type="repeat" description="WD" evidence="3">
    <location>
        <begin position="86"/>
        <end position="127"/>
    </location>
</feature>
<keyword evidence="6" id="KW-0472">Membrane</keyword>
<dbReference type="AlphaFoldDB" id="A0A8X8YH18"/>
<keyword evidence="2" id="KW-0677">Repeat</keyword>
<dbReference type="InterPro" id="IPR036322">
    <property type="entry name" value="WD40_repeat_dom_sf"/>
</dbReference>
<evidence type="ECO:0000256" key="2">
    <source>
        <dbReference type="ARBA" id="ARBA00022737"/>
    </source>
</evidence>
<dbReference type="InterPro" id="IPR046357">
    <property type="entry name" value="PPIase_dom_sf"/>
</dbReference>
<dbReference type="InterPro" id="IPR041232">
    <property type="entry name" value="NPL"/>
</dbReference>
<feature type="compositionally biased region" description="Basic residues" evidence="5">
    <location>
        <begin position="958"/>
        <end position="967"/>
    </location>
</feature>
<dbReference type="PROSITE" id="PS50082">
    <property type="entry name" value="WD_REPEATS_2"/>
    <property type="match status" value="2"/>
</dbReference>
<dbReference type="SMART" id="SM00320">
    <property type="entry name" value="WD40"/>
    <property type="match status" value="5"/>
</dbReference>
<feature type="region of interest" description="Disordered" evidence="5">
    <location>
        <begin position="913"/>
        <end position="976"/>
    </location>
</feature>
<feature type="compositionally biased region" description="Basic and acidic residues" evidence="5">
    <location>
        <begin position="709"/>
        <end position="720"/>
    </location>
</feature>
<dbReference type="PANTHER" id="PTHR45282">
    <property type="entry name" value="OS03G0858400 PROTEIN"/>
    <property type="match status" value="1"/>
</dbReference>
<feature type="compositionally biased region" description="Basic and acidic residues" evidence="5">
    <location>
        <begin position="549"/>
        <end position="565"/>
    </location>
</feature>
<dbReference type="Gene3D" id="2.60.120.340">
    <property type="entry name" value="Nucleoplasmin core domain"/>
    <property type="match status" value="1"/>
</dbReference>
<evidence type="ECO:0000313" key="8">
    <source>
        <dbReference type="EMBL" id="KAG6432366.1"/>
    </source>
</evidence>
<dbReference type="Pfam" id="PF00400">
    <property type="entry name" value="WD40"/>
    <property type="match status" value="3"/>
</dbReference>
<dbReference type="Pfam" id="PF00254">
    <property type="entry name" value="FKBP_C"/>
    <property type="match status" value="1"/>
</dbReference>
<evidence type="ECO:0000256" key="1">
    <source>
        <dbReference type="ARBA" id="ARBA00022574"/>
    </source>
</evidence>
<feature type="domain" description="PPIase FKBP-type" evidence="7">
    <location>
        <begin position="1024"/>
        <end position="1112"/>
    </location>
</feature>
<dbReference type="Gene3D" id="2.130.10.10">
    <property type="entry name" value="YVTN repeat-like/Quinoprotein amine dehydrogenase"/>
    <property type="match status" value="3"/>
</dbReference>
<feature type="compositionally biased region" description="Polar residues" evidence="5">
    <location>
        <begin position="819"/>
        <end position="840"/>
    </location>
</feature>
<dbReference type="PROSITE" id="PS50294">
    <property type="entry name" value="WD_REPEATS_REGION"/>
    <property type="match status" value="2"/>
</dbReference>
<dbReference type="PROSITE" id="PS00678">
    <property type="entry name" value="WD_REPEATS_1"/>
    <property type="match status" value="1"/>
</dbReference>
<reference evidence="8" key="1">
    <citation type="submission" date="2018-01" db="EMBL/GenBank/DDBJ databases">
        <authorList>
            <person name="Mao J.F."/>
        </authorList>
    </citation>
    <scope>NUCLEOTIDE SEQUENCE</scope>
    <source>
        <strain evidence="8">Huo1</strain>
        <tissue evidence="8">Leaf</tissue>
    </source>
</reference>
<dbReference type="PROSITE" id="PS50059">
    <property type="entry name" value="FKBP_PPIASE"/>
    <property type="match status" value="1"/>
</dbReference>
<dbReference type="Gene3D" id="3.10.50.40">
    <property type="match status" value="1"/>
</dbReference>
<feature type="repeat" description="WD" evidence="3">
    <location>
        <begin position="294"/>
        <end position="328"/>
    </location>
</feature>
<proteinExistence type="predicted"/>
<feature type="compositionally biased region" description="Basic and acidic residues" evidence="5">
    <location>
        <begin position="602"/>
        <end position="612"/>
    </location>
</feature>
<keyword evidence="9" id="KW-1185">Reference proteome</keyword>
<dbReference type="EMBL" id="PNBA02000002">
    <property type="protein sequence ID" value="KAG6432366.1"/>
    <property type="molecule type" value="Genomic_DNA"/>
</dbReference>
<feature type="compositionally biased region" description="Basic and acidic residues" evidence="5">
    <location>
        <begin position="651"/>
        <end position="661"/>
    </location>
</feature>
<feature type="transmembrane region" description="Helical" evidence="6">
    <location>
        <begin position="7"/>
        <end position="26"/>
    </location>
</feature>
<evidence type="ECO:0000256" key="5">
    <source>
        <dbReference type="SAM" id="MobiDB-lite"/>
    </source>
</evidence>
<dbReference type="SUPFAM" id="SSF54534">
    <property type="entry name" value="FKBP-like"/>
    <property type="match status" value="1"/>
</dbReference>
<organism evidence="8">
    <name type="scientific">Salvia splendens</name>
    <name type="common">Scarlet sage</name>
    <dbReference type="NCBI Taxonomy" id="180675"/>
    <lineage>
        <taxon>Eukaryota</taxon>
        <taxon>Viridiplantae</taxon>
        <taxon>Streptophyta</taxon>
        <taxon>Embryophyta</taxon>
        <taxon>Tracheophyta</taxon>
        <taxon>Spermatophyta</taxon>
        <taxon>Magnoliopsida</taxon>
        <taxon>eudicotyledons</taxon>
        <taxon>Gunneridae</taxon>
        <taxon>Pentapetalae</taxon>
        <taxon>asterids</taxon>
        <taxon>lamiids</taxon>
        <taxon>Lamiales</taxon>
        <taxon>Lamiaceae</taxon>
        <taxon>Nepetoideae</taxon>
        <taxon>Mentheae</taxon>
        <taxon>Salviinae</taxon>
        <taxon>Salvia</taxon>
        <taxon>Salvia subgen. Calosphace</taxon>
        <taxon>core Calosphace</taxon>
    </lineage>
</organism>
<feature type="compositionally biased region" description="Basic and acidic residues" evidence="5">
    <location>
        <begin position="683"/>
        <end position="695"/>
    </location>
</feature>
<sequence length="1113" mass="122235">MDAILPIIAFSVIVGAVIAFVVFGAYSRKRKSEIQSITLPENLNPNPKPALKPSAAKKPQHKSHSHSHAADKDANKKHHHLDLNTLKGHGDAVTGLSFSPDGRSLATACGDGVVRIFRLDDASSKSFKFLRINLPAGGHPSAVAFAGDASSIVVASQALSGSSLYMYEEEKPKTTGDQKQQSKPPLPEIKWEHHKVHDKRAIITLVGAKSTYGSADGSTIILSCSEGTDIILWHGKTGKTLGNVDTNQLKNTMATISPNGRFIAAAAFTADVKVWEVMYSKDGSVKEVLKAMQLKGHKSAVTWLCFSPNSEQIITASKDGTIRIWNINVRYHMDEDPKTLKVLPIPLHDEKGTTLHYDLLSLSPDGKILAATHGSTLQWLCAETGQVLDVAEKAHDDQITYPKKYYDAGDITDMAWAPSTILMDNKQTVVLATASNDKKVKLWQAPSSNPRVEVKPGKPITHSCEKATGRLRISQATLGFGESSKSSVVQCNVGNRSPVLLCVLLPGRMESSHIELEFEEADDVVFSVVGPRSVYLTGYYVRQSGHSNGRSDTESYGVDIEHSPTDRSNYNSEGDEGYDDSFINDDECQVSSPGSPVFYSKGMDEVMPEKDKPKSKKGRNKQGRKRQWVSESDNDASSPKREEEAGEMDVECQKDAKKTTCGDDGEMEDEAKDDDICGSQSKQKADPLDISDKIQRVTQLPSLDEEGTEINKMKSHDQEKPRKKRKQCPVTKRTNEVQTDNEDPAVPRVCKEHEAVASADLMGVGGDHLMTALELDSANGPKLKERCSELLEGELTEGTDEKFQNITEDLVEPVSLQTDNLTENQPAENGECEQQQTPEETSMEECGPECHNVQSNGEVMQEVHIDGKTDDLPAEIMQEVCDERKTDDLPAQVMQIEHTDRETDNLQAEVMQEEHAERKIDDLPAENGDNEEGQIDSNITDTKVTELLANGSQDDKVKKKRKKKKSKGKGDLDMSAIQMLDNQETETETESTKIVPFDTRTLSNGLTIKDLSSGPPGGRVAVPGKKIKIHYNGMLKESGLVYDSNVGGPAFKFLLGDKAYIDGWNVGIDGMRVGDKRRLIIPPSMGYGDVQVGADIPPNSWLIYDIELVKVYH</sequence>
<keyword evidence="6" id="KW-1133">Transmembrane helix</keyword>
<protein>
    <recommendedName>
        <fullName evidence="4">peptidylprolyl isomerase</fullName>
        <ecNumber evidence="4">5.2.1.8</ecNumber>
    </recommendedName>
</protein>
<keyword evidence="4" id="KW-0413">Isomerase</keyword>
<evidence type="ECO:0000256" key="4">
    <source>
        <dbReference type="PROSITE-ProRule" id="PRU00277"/>
    </source>
</evidence>